<protein>
    <recommendedName>
        <fullName evidence="3">Peptidase metallopeptidase domain-containing protein</fullName>
    </recommendedName>
</protein>
<dbReference type="EMBL" id="DF830145">
    <property type="protein sequence ID" value="GAK68380.1"/>
    <property type="molecule type" value="Genomic_DNA"/>
</dbReference>
<evidence type="ECO:0000256" key="2">
    <source>
        <dbReference type="SAM" id="MobiDB-lite"/>
    </source>
</evidence>
<feature type="compositionally biased region" description="Low complexity" evidence="2">
    <location>
        <begin position="208"/>
        <end position="217"/>
    </location>
</feature>
<dbReference type="InterPro" id="IPR024079">
    <property type="entry name" value="MetalloPept_cat_dom_sf"/>
</dbReference>
<dbReference type="Gene3D" id="2.120.10.70">
    <property type="entry name" value="Fucose-specific lectin"/>
    <property type="match status" value="1"/>
</dbReference>
<dbReference type="Proteomes" id="UP000053758">
    <property type="component" value="Unassembled WGS sequence"/>
</dbReference>
<feature type="domain" description="Peptidase metallopeptidase" evidence="3">
    <location>
        <begin position="823"/>
        <end position="976"/>
    </location>
</feature>
<dbReference type="HOGENOM" id="CLU_238367_0_0_1"/>
<feature type="region of interest" description="Disordered" evidence="2">
    <location>
        <begin position="1877"/>
        <end position="1897"/>
    </location>
</feature>
<dbReference type="GO" id="GO:0008270">
    <property type="term" value="F:zinc ion binding"/>
    <property type="evidence" value="ECO:0007669"/>
    <property type="project" value="InterPro"/>
</dbReference>
<organism evidence="4">
    <name type="scientific">Pseudozyma antarctica</name>
    <name type="common">Yeast</name>
    <name type="synonym">Candida antarctica</name>
    <dbReference type="NCBI Taxonomy" id="84753"/>
    <lineage>
        <taxon>Eukaryota</taxon>
        <taxon>Fungi</taxon>
        <taxon>Dikarya</taxon>
        <taxon>Basidiomycota</taxon>
        <taxon>Ustilaginomycotina</taxon>
        <taxon>Ustilaginomycetes</taxon>
        <taxon>Ustilaginales</taxon>
        <taxon>Ustilaginaceae</taxon>
        <taxon>Moesziomyces</taxon>
    </lineage>
</organism>
<feature type="compositionally biased region" description="Polar residues" evidence="2">
    <location>
        <begin position="752"/>
        <end position="763"/>
    </location>
</feature>
<feature type="region of interest" description="Disordered" evidence="2">
    <location>
        <begin position="1095"/>
        <end position="1133"/>
    </location>
</feature>
<feature type="compositionally biased region" description="Low complexity" evidence="2">
    <location>
        <begin position="1877"/>
        <end position="1896"/>
    </location>
</feature>
<dbReference type="SUPFAM" id="SSF55486">
    <property type="entry name" value="Metalloproteases ('zincins'), catalytic domain"/>
    <property type="match status" value="1"/>
</dbReference>
<accession>A0A081CNY4</accession>
<dbReference type="Pfam" id="PF01400">
    <property type="entry name" value="Astacin"/>
    <property type="match status" value="1"/>
</dbReference>
<evidence type="ECO:0000313" key="5">
    <source>
        <dbReference type="Proteomes" id="UP000053758"/>
    </source>
</evidence>
<feature type="region of interest" description="Disordered" evidence="2">
    <location>
        <begin position="1941"/>
        <end position="2033"/>
    </location>
</feature>
<dbReference type="InterPro" id="IPR001506">
    <property type="entry name" value="Peptidase_M12A"/>
</dbReference>
<dbReference type="RefSeq" id="XP_014653422.1">
    <property type="nucleotide sequence ID" value="XM_014797936.1"/>
</dbReference>
<feature type="region of interest" description="Disordered" evidence="2">
    <location>
        <begin position="154"/>
        <end position="184"/>
    </location>
</feature>
<feature type="compositionally biased region" description="Low complexity" evidence="2">
    <location>
        <begin position="388"/>
        <end position="408"/>
    </location>
</feature>
<name>A0A081CNY4_PSEA2</name>
<keyword evidence="1" id="KW-0945">Host-virus interaction</keyword>
<proteinExistence type="predicted"/>
<dbReference type="InterPro" id="IPR006026">
    <property type="entry name" value="Peptidase_Metallo"/>
</dbReference>
<feature type="region of interest" description="Disordered" evidence="2">
    <location>
        <begin position="345"/>
        <end position="409"/>
    </location>
</feature>
<dbReference type="PANTHER" id="PTHR13037:SF24">
    <property type="entry name" value="POLYCOMB PROTEIN PCL-RELATED"/>
    <property type="match status" value="1"/>
</dbReference>
<feature type="non-terminal residue" evidence="4">
    <location>
        <position position="2033"/>
    </location>
</feature>
<dbReference type="SMART" id="SM00235">
    <property type="entry name" value="ZnMc"/>
    <property type="match status" value="1"/>
</dbReference>
<gene>
    <name evidence="4" type="ORF">PAN0_078c6627</name>
</gene>
<dbReference type="PANTHER" id="PTHR13037">
    <property type="entry name" value="FORMIN"/>
    <property type="match status" value="1"/>
</dbReference>
<feature type="region of interest" description="Disordered" evidence="2">
    <location>
        <begin position="208"/>
        <end position="299"/>
    </location>
</feature>
<dbReference type="GO" id="GO:0006508">
    <property type="term" value="P:proteolysis"/>
    <property type="evidence" value="ECO:0007669"/>
    <property type="project" value="InterPro"/>
</dbReference>
<dbReference type="GO" id="GO:0004222">
    <property type="term" value="F:metalloendopeptidase activity"/>
    <property type="evidence" value="ECO:0007669"/>
    <property type="project" value="InterPro"/>
</dbReference>
<sequence length="2033" mass="217549">MLLAFGGSSLANDGSGPHKGRHAFFSILESGSLCTCIGTCPFSSSRGPEGKRVRSFKGFVLDKRYRNAQQIKAAAITSPYDQQKWRPSMWRAVQRGARSMICCTVQRIKVLKGSERRPEDPPPMNAAWHHRAGWDTASLGRVKSSLHVCLLGRPKRPDATAGHDASVDPPIDGRTGATGSCGAGHKGLASPSMLLASANVRSSRLLLSKPSASAKSPWQRRVRLSTTSTRTPPCNELALDPQRPSSEVKPGSPSPIMSDSKPVRLDCDLFEPPPDDEPVETANDENQPPRPESSVQAPVVQTGELLEGDAGGSPSMASQWYEQAVAAPTPRRMTNKQAISLFVPPPATQTSTASATANTSAPTAVPSAPTAAPSAPTAPTNAPPAAPAAPAAPTGASPAAPSAPRGTAAWGGHLAACQRDRNLRLFLARGDGKIAEFVSDTSPDGGSASIDVAAGTLNTACLASSRIAATTFAGDKTIIVYQNAGGSICQRILAGSGQAWNDEEVVVAARDQPLAGTTLAAYETADGVVLFWQNTSGALMRKLLDGEDTVYPLDIKGETPPPGFHVHVNYEGDDQPLTIYWQSDKDSVIYGLRGPPSAHKVDFTAAAQLKMTSLTSAFAVVETPVIADTKAGGPVFYYSNPRRRCIESTAEGEITAILTPASAHIDPNFGYCRLRPAARAADDAKATKLLCISDDNSLCMLIVRDAVDLDDDKTQLIQLHLSNADFPPSGAGQQPADNSGDKSGANSGGQPSGDASGQPNGHNPQKPADDQKADPKPSNMPSIMSWIRKTCKEVLTPDNLQTAVIQAKLSSSSSRLDAVFASTSKLWDGDNPQKIYYGFLPGEFAGNELQQGKVRSVIDEWTWYANVQFIEGKNISACDVRIRFNPKDGSWSYVGTDSHTLQLQDATMNLAWVQPSGAVPTKNERAVILHEFGHVLGLLHEHQSPAHGGIAVVNEQAALDMYRTGQHWPDKQIYDQVINVYKITDVSNFSEVDTTSIMHYPQPKELTGLKEDIGYNKELSDLDKAYMVLQYPRDKPHAQAPQWTFDHALAVIKCPESVCQQMRTARAAIKNSDGKTDLSELRKILGDWSISAHSKNTGTSPAHDVDMGPAMPSSAADPAQPLHGDEPPPATPTNFVSEGPFIKVMYDKLLNFFPPGDGQYFALQFPTRYLDKASFAYDTSSVFSRFEKPVVVNEAEFRLTDDLFNLGPIVGGPNGQSLSNNYVKVLNSLVPSYEGIEARKQRELMRSWLLAETHPDEAAFISDSRLVVPNLDGSGVAKLAGGSGVQISTNGAVAGQLQPNQVSPSSDASLDAAKGALRGVEATGMTDARLMTRMEFSNTLTMEYLGAKQKWELDRDAQMQEAEAKNDPKELEKLTRKLAHITGTQNAILSNKYANAVVRGHTHTVRELLGHLDIRTTAEMLQDAKDALRESALSSLYTASSVYPVQLEPTDWFQALDTGFTREDLSQTPELMEQAIHSKSMQIEALETRIATLRGFQVGVPEEAEKTVKLAADAHMAAMGALSQAYTENTISAVKLAITIAGGVPPKAGSADPVGDAWIATKGNITSNPNAKSKLTDIFGPGLNGLDDIGKQITNVTALNMKVNAASRALTDAMAFAALAKAGDTHIEVENTQRALTAAKDELQELQDHYGMALKAQSVRADELKKPTEEVGKLPAGNGGSRWIDLSVSSLVKNDEQASVASSSAKTDSFSCNFWLGSVSRSSSSQSASVVDNQRKFSLKVTVNMRVTYITVDRSGWFDPSIAQMSGAFMHVYQGDDYASWSTWGDKVMSTDDDETKKAKKQKADALKSSQLASEISQGNTSNITEGYLSAFPVGYVLVKDCVIQVESDSFTSDADRSSFKESSSSSGGFLCFSTSSSSSKTGDSSHSSSTQTSDGMVIRIPGPQILGYMMQLVHPDKSREFVKMPTDYLFEEMQRIDAEDKNRGGTSGGGSAPAHGVNPDQVPDQTDRKPGVRRFNASGMFRDGDNKPAAAASASQGGQSGSPMGPASTIDPNAGSGSFASSQSYADQVKNL</sequence>
<evidence type="ECO:0000259" key="3">
    <source>
        <dbReference type="SMART" id="SM00235"/>
    </source>
</evidence>
<dbReference type="Gene3D" id="3.40.390.10">
    <property type="entry name" value="Collagenase (Catalytic Domain)"/>
    <property type="match status" value="1"/>
</dbReference>
<keyword evidence="5" id="KW-1185">Reference proteome</keyword>
<dbReference type="GeneID" id="26307425"/>
<feature type="region of interest" description="Disordered" evidence="2">
    <location>
        <begin position="724"/>
        <end position="782"/>
    </location>
</feature>
<feature type="compositionally biased region" description="Low complexity" evidence="2">
    <location>
        <begin position="348"/>
        <end position="380"/>
    </location>
</feature>
<feature type="compositionally biased region" description="Acidic residues" evidence="2">
    <location>
        <begin position="273"/>
        <end position="283"/>
    </location>
</feature>
<reference evidence="4" key="1">
    <citation type="submission" date="2014-07" db="EMBL/GenBank/DDBJ databases">
        <title>Draft genome sequence of the yeast Pseudozyma antarctica JCM 10317 known as a producer of lipase B which used in a wide range of industrial applications.</title>
        <authorList>
            <person name="Morita T."/>
            <person name="Saika A."/>
            <person name="Koike H."/>
        </authorList>
    </citation>
    <scope>NUCLEOTIDE SEQUENCE</scope>
    <source>
        <strain evidence="4">JCM 10317</strain>
    </source>
</reference>
<dbReference type="SUPFAM" id="SSF89372">
    <property type="entry name" value="Fucose-specific lectin"/>
    <property type="match status" value="1"/>
</dbReference>
<evidence type="ECO:0000256" key="1">
    <source>
        <dbReference type="ARBA" id="ARBA00022581"/>
    </source>
</evidence>
<evidence type="ECO:0000313" key="4">
    <source>
        <dbReference type="EMBL" id="GAK68380.1"/>
    </source>
</evidence>
<feature type="compositionally biased region" description="Polar residues" evidence="2">
    <location>
        <begin position="2016"/>
        <end position="2033"/>
    </location>
</feature>
<feature type="compositionally biased region" description="Low complexity" evidence="2">
    <location>
        <begin position="1989"/>
        <end position="2009"/>
    </location>
</feature>